<name>A0A1C7LRS6_GRIFR</name>
<evidence type="ECO:0000313" key="2">
    <source>
        <dbReference type="Proteomes" id="UP000092993"/>
    </source>
</evidence>
<protein>
    <submittedName>
        <fullName evidence="1">Uncharacterized protein</fullName>
    </submittedName>
</protein>
<proteinExistence type="predicted"/>
<reference evidence="1 2" key="1">
    <citation type="submission" date="2016-03" db="EMBL/GenBank/DDBJ databases">
        <title>Whole genome sequencing of Grifola frondosa 9006-11.</title>
        <authorList>
            <person name="Min B."/>
            <person name="Park H."/>
            <person name="Kim J.-G."/>
            <person name="Cho H."/>
            <person name="Oh Y.-L."/>
            <person name="Kong W.-S."/>
            <person name="Choi I.-G."/>
        </authorList>
    </citation>
    <scope>NUCLEOTIDE SEQUENCE [LARGE SCALE GENOMIC DNA]</scope>
    <source>
        <strain evidence="1 2">9006-11</strain>
    </source>
</reference>
<dbReference type="OrthoDB" id="258392at2759"/>
<sequence>MVNATGVLGVVLLARHSDRLEFFQDSLTRLEACVQEQQLGTFLRDTYLDAASPSFINGISADLADINQLIVRADAGGDGSVILDSVQGLLQGLFPPTMDNNITLANGMTIVGPLGGYQYIPVESVQPNLDILLTSFTSCPNFDQHILDFYASAPFLAEAQVAAPFITQLQPFLNNHSIDFTNMFNIFDFVNVQMVHNATFLSLIPPSFPPQSYDFANFHEHGVFTDSPNGISNVVIQTILPSIFTSLTRITNTSDTLKITLNEISYKPFISLFNLTLATTDPDLHLRGIVDYTSVVALKLSATDGELAMSMRAALTVHLSARADGSELNAGVVHRVQPDDASWMLGVQLGNDQCSRNFFAFLTCANALGSCLLFSKQMIPTYKMFKGSQN</sequence>
<accession>A0A1C7LRS6</accession>
<gene>
    <name evidence="1" type="ORF">A0H81_13072</name>
</gene>
<dbReference type="EMBL" id="LUGG01000027">
    <property type="protein sequence ID" value="OBZ66767.1"/>
    <property type="molecule type" value="Genomic_DNA"/>
</dbReference>
<dbReference type="Gene3D" id="3.40.50.1240">
    <property type="entry name" value="Phosphoglycerate mutase-like"/>
    <property type="match status" value="1"/>
</dbReference>
<evidence type="ECO:0000313" key="1">
    <source>
        <dbReference type="EMBL" id="OBZ66767.1"/>
    </source>
</evidence>
<dbReference type="Proteomes" id="UP000092993">
    <property type="component" value="Unassembled WGS sequence"/>
</dbReference>
<dbReference type="AlphaFoldDB" id="A0A1C7LRS6"/>
<dbReference type="InterPro" id="IPR029033">
    <property type="entry name" value="His_PPase_superfam"/>
</dbReference>
<comment type="caution">
    <text evidence="1">The sequence shown here is derived from an EMBL/GenBank/DDBJ whole genome shotgun (WGS) entry which is preliminary data.</text>
</comment>
<organism evidence="1 2">
    <name type="scientific">Grifola frondosa</name>
    <name type="common">Maitake</name>
    <name type="synonym">Polyporus frondosus</name>
    <dbReference type="NCBI Taxonomy" id="5627"/>
    <lineage>
        <taxon>Eukaryota</taxon>
        <taxon>Fungi</taxon>
        <taxon>Dikarya</taxon>
        <taxon>Basidiomycota</taxon>
        <taxon>Agaricomycotina</taxon>
        <taxon>Agaricomycetes</taxon>
        <taxon>Polyporales</taxon>
        <taxon>Grifolaceae</taxon>
        <taxon>Grifola</taxon>
    </lineage>
</organism>
<dbReference type="SUPFAM" id="SSF53254">
    <property type="entry name" value="Phosphoglycerate mutase-like"/>
    <property type="match status" value="1"/>
</dbReference>
<keyword evidence="2" id="KW-1185">Reference proteome</keyword>